<proteinExistence type="predicted"/>
<keyword evidence="3 5" id="KW-1133">Transmembrane helix</keyword>
<feature type="transmembrane region" description="Helical" evidence="5">
    <location>
        <begin position="180"/>
        <end position="204"/>
    </location>
</feature>
<feature type="transmembrane region" description="Helical" evidence="5">
    <location>
        <begin position="518"/>
        <end position="539"/>
    </location>
</feature>
<feature type="transmembrane region" description="Helical" evidence="5">
    <location>
        <begin position="414"/>
        <end position="437"/>
    </location>
</feature>
<reference evidence="7" key="1">
    <citation type="submission" date="2021-02" db="EMBL/GenBank/DDBJ databases">
        <authorList>
            <person name="Nowell W R."/>
        </authorList>
    </citation>
    <scope>NUCLEOTIDE SEQUENCE</scope>
</reference>
<evidence type="ECO:0000259" key="6">
    <source>
        <dbReference type="PROSITE" id="PS50262"/>
    </source>
</evidence>
<dbReference type="CDD" id="cd00637">
    <property type="entry name" value="7tm_classA_rhodopsin-like"/>
    <property type="match status" value="1"/>
</dbReference>
<dbReference type="SUPFAM" id="SSF81321">
    <property type="entry name" value="Family A G protein-coupled receptor-like"/>
    <property type="match status" value="1"/>
</dbReference>
<dbReference type="InterPro" id="IPR036259">
    <property type="entry name" value="MFS_trans_sf"/>
</dbReference>
<accession>A0A819LY56</accession>
<evidence type="ECO:0000256" key="1">
    <source>
        <dbReference type="ARBA" id="ARBA00004141"/>
    </source>
</evidence>
<feature type="transmembrane region" description="Helical" evidence="5">
    <location>
        <begin position="141"/>
        <end position="168"/>
    </location>
</feature>
<dbReference type="PANTHER" id="PTHR23507:SF1">
    <property type="entry name" value="FI18259P1-RELATED"/>
    <property type="match status" value="1"/>
</dbReference>
<feature type="transmembrane region" description="Helical" evidence="5">
    <location>
        <begin position="636"/>
        <end position="655"/>
    </location>
</feature>
<dbReference type="Gene3D" id="1.20.1070.10">
    <property type="entry name" value="Rhodopsin 7-helix transmembrane proteins"/>
    <property type="match status" value="1"/>
</dbReference>
<protein>
    <recommendedName>
        <fullName evidence="6">G-protein coupled receptors family 1 profile domain-containing protein</fullName>
    </recommendedName>
</protein>
<feature type="transmembrane region" description="Helical" evidence="5">
    <location>
        <begin position="355"/>
        <end position="375"/>
    </location>
</feature>
<evidence type="ECO:0000256" key="3">
    <source>
        <dbReference type="ARBA" id="ARBA00022989"/>
    </source>
</evidence>
<dbReference type="InterPro" id="IPR017452">
    <property type="entry name" value="GPCR_Rhodpsn_7TM"/>
</dbReference>
<comment type="subcellular location">
    <subcellularLocation>
        <location evidence="1">Membrane</location>
        <topology evidence="1">Multi-pass membrane protein</topology>
    </subcellularLocation>
</comment>
<feature type="transmembrane region" description="Helical" evidence="5">
    <location>
        <begin position="773"/>
        <end position="793"/>
    </location>
</feature>
<dbReference type="PROSITE" id="PS50262">
    <property type="entry name" value="G_PROTEIN_RECEP_F1_2"/>
    <property type="match status" value="1"/>
</dbReference>
<feature type="transmembrane region" description="Helical" evidence="5">
    <location>
        <begin position="449"/>
        <end position="468"/>
    </location>
</feature>
<dbReference type="SUPFAM" id="SSF103473">
    <property type="entry name" value="MFS general substrate transporter"/>
    <property type="match status" value="1"/>
</dbReference>
<feature type="transmembrane region" description="Helical" evidence="5">
    <location>
        <begin position="325"/>
        <end position="343"/>
    </location>
</feature>
<dbReference type="InterPro" id="IPR011701">
    <property type="entry name" value="MFS"/>
</dbReference>
<dbReference type="GO" id="GO:0022857">
    <property type="term" value="F:transmembrane transporter activity"/>
    <property type="evidence" value="ECO:0007669"/>
    <property type="project" value="InterPro"/>
</dbReference>
<organism evidence="7 8">
    <name type="scientific">Adineta steineri</name>
    <dbReference type="NCBI Taxonomy" id="433720"/>
    <lineage>
        <taxon>Eukaryota</taxon>
        <taxon>Metazoa</taxon>
        <taxon>Spiralia</taxon>
        <taxon>Gnathifera</taxon>
        <taxon>Rotifera</taxon>
        <taxon>Eurotatoria</taxon>
        <taxon>Bdelloidea</taxon>
        <taxon>Adinetida</taxon>
        <taxon>Adinetidae</taxon>
        <taxon>Adineta</taxon>
    </lineage>
</organism>
<feature type="transmembrane region" description="Helical" evidence="5">
    <location>
        <begin position="210"/>
        <end position="228"/>
    </location>
</feature>
<dbReference type="Pfam" id="PF07690">
    <property type="entry name" value="MFS_1"/>
    <property type="match status" value="1"/>
</dbReference>
<name>A0A819LY56_9BILA</name>
<feature type="transmembrane region" description="Helical" evidence="5">
    <location>
        <begin position="7"/>
        <end position="31"/>
    </location>
</feature>
<evidence type="ECO:0000313" key="8">
    <source>
        <dbReference type="Proteomes" id="UP000663881"/>
    </source>
</evidence>
<keyword evidence="2 5" id="KW-0812">Transmembrane</keyword>
<feature type="transmembrane region" description="Helical" evidence="5">
    <location>
        <begin position="89"/>
        <end position="107"/>
    </location>
</feature>
<sequence length="843" mass="96624">MADINSYFIVSMICLQTLYNCALSICGQYIYQYYLKTYPAHNWTNTSSFTINLYESVQETCAQNTTDVSNNSAEIWAQQRSADLIFQTTLWRAFPVIIITYLYGLYASRLNQKLVLLLSIIGNAIHVIIYQAIVYENLPEYWWYISAFIAGLAGGTNVLGIVMNLIITENTEENERSSRFVRLGALATSLSAISLFIIGYYIHWRGFTDLLWMAIGFEVLSILVVIFYSKPSRSSTTTTIDETTSLLSSNNNNDNVDITIPTRSICNSCFDMCTIFKFTHNSRKKTINLILIIICYIFHLLATTSLSPLIWYLLGAPFCWSSEDLGNFSAISLISTAIFSVLGMKLFSYCGANDALICALGHICFFGYSLWIALAKYSWQLYLALLINPFSVYQNVLTVSMISKLLEPHERHNAFTLITEINTIILAFGSSLFNWMYARTVIYQKNFTLLFASGLCVIPFILNMYLYLITRKISTEEEITIVSEVDPEVTTPSLLSNILPQDGDTASLYCRNELWMRIYTFIMTAGVPTVMNIFINYRIYAYIRSSTRRIQPQMVNSITNTNVIPEPKINRRDIAVLKQIVFMILMFVCGWTPPSLIVIISNSVTLDPLIFRIASLFGALCLLVAEYEYPRYICDILYYAFNVASIQVPFAFVAFPVHRLCLLVYHMKPVFKKRRWVVICIAGQWIAQYIISLPFFFRTKRYCANEFWLAVYTLITATILPSIINIILNTLIFSHVRSSTLRVHSNTVNALANTVKNQQPVISRRDISLLRQMVFMFIMFIGGWIPALILNILNQTMNFDFKIVQIAIIFSQLCVLGILINLFMYNHELRQYLSNKIRIFLQR</sequence>
<evidence type="ECO:0000256" key="2">
    <source>
        <dbReference type="ARBA" id="ARBA00022692"/>
    </source>
</evidence>
<dbReference type="EMBL" id="CAJOAY010002659">
    <property type="protein sequence ID" value="CAF3969696.1"/>
    <property type="molecule type" value="Genomic_DNA"/>
</dbReference>
<evidence type="ECO:0000313" key="7">
    <source>
        <dbReference type="EMBL" id="CAF3969696.1"/>
    </source>
</evidence>
<dbReference type="PANTHER" id="PTHR23507">
    <property type="entry name" value="ZGC:174356"/>
    <property type="match status" value="1"/>
</dbReference>
<dbReference type="GO" id="GO:0016020">
    <property type="term" value="C:membrane"/>
    <property type="evidence" value="ECO:0007669"/>
    <property type="project" value="UniProtKB-SubCell"/>
</dbReference>
<evidence type="ECO:0000256" key="4">
    <source>
        <dbReference type="ARBA" id="ARBA00023136"/>
    </source>
</evidence>
<feature type="domain" description="G-protein coupled receptors family 1 profile" evidence="6">
    <location>
        <begin position="578"/>
        <end position="825"/>
    </location>
</feature>
<dbReference type="Proteomes" id="UP000663881">
    <property type="component" value="Unassembled WGS sequence"/>
</dbReference>
<feature type="transmembrane region" description="Helical" evidence="5">
    <location>
        <begin position="114"/>
        <end position="135"/>
    </location>
</feature>
<dbReference type="AlphaFoldDB" id="A0A819LY56"/>
<feature type="transmembrane region" description="Helical" evidence="5">
    <location>
        <begin position="805"/>
        <end position="825"/>
    </location>
</feature>
<dbReference type="Gene3D" id="1.20.1250.20">
    <property type="entry name" value="MFS general substrate transporter like domains"/>
    <property type="match status" value="2"/>
</dbReference>
<feature type="transmembrane region" description="Helical" evidence="5">
    <location>
        <begin position="709"/>
        <end position="732"/>
    </location>
</feature>
<comment type="caution">
    <text evidence="7">The sequence shown here is derived from an EMBL/GenBank/DDBJ whole genome shotgun (WGS) entry which is preliminary data.</text>
</comment>
<feature type="transmembrane region" description="Helical" evidence="5">
    <location>
        <begin position="287"/>
        <end position="313"/>
    </location>
</feature>
<keyword evidence="4 5" id="KW-0472">Membrane</keyword>
<feature type="transmembrane region" description="Helical" evidence="5">
    <location>
        <begin position="676"/>
        <end position="697"/>
    </location>
</feature>
<feature type="transmembrane region" description="Helical" evidence="5">
    <location>
        <begin position="580"/>
        <end position="600"/>
    </location>
</feature>
<gene>
    <name evidence="7" type="ORF">OKA104_LOCUS28029</name>
</gene>
<evidence type="ECO:0000256" key="5">
    <source>
        <dbReference type="SAM" id="Phobius"/>
    </source>
</evidence>